<dbReference type="SMART" id="SM00530">
    <property type="entry name" value="HTH_XRE"/>
    <property type="match status" value="1"/>
</dbReference>
<dbReference type="PANTHER" id="PTHR46558:SF11">
    <property type="entry name" value="HTH-TYPE TRANSCRIPTIONAL REGULATOR XRE"/>
    <property type="match status" value="1"/>
</dbReference>
<dbReference type="CDD" id="cd00093">
    <property type="entry name" value="HTH_XRE"/>
    <property type="match status" value="1"/>
</dbReference>
<feature type="domain" description="HTH cro/C1-type" evidence="2">
    <location>
        <begin position="4"/>
        <end position="58"/>
    </location>
</feature>
<keyword evidence="1" id="KW-0238">DNA-binding</keyword>
<proteinExistence type="predicted"/>
<reference evidence="3 4" key="1">
    <citation type="submission" date="2020-02" db="EMBL/GenBank/DDBJ databases">
        <title>Fructobacillus sp. isolated from paper mulberry of Taiwan.</title>
        <authorList>
            <person name="Lin S.-T."/>
        </authorList>
    </citation>
    <scope>NUCLEOTIDE SEQUENCE [LARGE SCALE GENOMIC DNA]</scope>
    <source>
        <strain evidence="3 4">S1-1</strain>
    </source>
</reference>
<dbReference type="Pfam" id="PF01381">
    <property type="entry name" value="HTH_3"/>
    <property type="match status" value="1"/>
</dbReference>
<evidence type="ECO:0000313" key="4">
    <source>
        <dbReference type="Proteomes" id="UP001519503"/>
    </source>
</evidence>
<gene>
    <name evidence="3" type="ORF">G6R30_01845</name>
</gene>
<dbReference type="PROSITE" id="PS50943">
    <property type="entry name" value="HTH_CROC1"/>
    <property type="match status" value="1"/>
</dbReference>
<comment type="caution">
    <text evidence="3">The sequence shown here is derived from an EMBL/GenBank/DDBJ whole genome shotgun (WGS) entry which is preliminary data.</text>
</comment>
<sequence>MNRIKELRKNKHITQGELADYLGISTQAISLYERNEREPKLATWQKLADFFGVGVGYLQGLTEIRDTHKSGMGSLVSESAEEALANLSNYVNEVGTEHFREEMAINGAEADSKSLTPFVNLYQEQQKDEFEDDFSLDQHITSLSQRAGIMEIINSVFELAYLHTDNSDKALKKIRALTRAMTTNVLMAEGEPRGHGMDELAQQAKENIKILLKEN</sequence>
<dbReference type="PANTHER" id="PTHR46558">
    <property type="entry name" value="TRACRIPTIONAL REGULATORY PROTEIN-RELATED-RELATED"/>
    <property type="match status" value="1"/>
</dbReference>
<organism evidence="3 4">
    <name type="scientific">Fructobacillus parabroussonetiae</name>
    <dbReference type="NCBI Taxonomy" id="2713174"/>
    <lineage>
        <taxon>Bacteria</taxon>
        <taxon>Bacillati</taxon>
        <taxon>Bacillota</taxon>
        <taxon>Bacilli</taxon>
        <taxon>Lactobacillales</taxon>
        <taxon>Lactobacillaceae</taxon>
        <taxon>Fructobacillus</taxon>
    </lineage>
</organism>
<dbReference type="EMBL" id="JAAMFL010000003">
    <property type="protein sequence ID" value="MBS9337208.1"/>
    <property type="molecule type" value="Genomic_DNA"/>
</dbReference>
<dbReference type="InterPro" id="IPR010982">
    <property type="entry name" value="Lambda_DNA-bd_dom_sf"/>
</dbReference>
<evidence type="ECO:0000256" key="1">
    <source>
        <dbReference type="ARBA" id="ARBA00023125"/>
    </source>
</evidence>
<dbReference type="Proteomes" id="UP001519503">
    <property type="component" value="Unassembled WGS sequence"/>
</dbReference>
<dbReference type="InterPro" id="IPR001387">
    <property type="entry name" value="Cro/C1-type_HTH"/>
</dbReference>
<evidence type="ECO:0000313" key="3">
    <source>
        <dbReference type="EMBL" id="MBS9337208.1"/>
    </source>
</evidence>
<keyword evidence="4" id="KW-1185">Reference proteome</keyword>
<evidence type="ECO:0000259" key="2">
    <source>
        <dbReference type="PROSITE" id="PS50943"/>
    </source>
</evidence>
<dbReference type="RefSeq" id="WP_213820914.1">
    <property type="nucleotide sequence ID" value="NZ_JAAMFL010000003.1"/>
</dbReference>
<dbReference type="SUPFAM" id="SSF47413">
    <property type="entry name" value="lambda repressor-like DNA-binding domains"/>
    <property type="match status" value="1"/>
</dbReference>
<dbReference type="Gene3D" id="1.10.260.40">
    <property type="entry name" value="lambda repressor-like DNA-binding domains"/>
    <property type="match status" value="1"/>
</dbReference>
<name>A0ABS5QVH1_9LACO</name>
<protein>
    <submittedName>
        <fullName evidence="3">Helix-turn-helix domain-containing protein</fullName>
    </submittedName>
</protein>
<accession>A0ABS5QVH1</accession>